<dbReference type="GO" id="GO:0003676">
    <property type="term" value="F:nucleic acid binding"/>
    <property type="evidence" value="ECO:0007669"/>
    <property type="project" value="InterPro"/>
</dbReference>
<dbReference type="PROSITE" id="PS00092">
    <property type="entry name" value="N6_MTASE"/>
    <property type="match status" value="1"/>
</dbReference>
<evidence type="ECO:0000256" key="7">
    <source>
        <dbReference type="ARBA" id="ARBA00048619"/>
    </source>
</evidence>
<dbReference type="SUPFAM" id="SSF53335">
    <property type="entry name" value="S-adenosyl-L-methionine-dependent methyltransferases"/>
    <property type="match status" value="1"/>
</dbReference>
<keyword evidence="5" id="KW-0949">S-adenosyl-L-methionine</keyword>
<dbReference type="Proteomes" id="UP001328107">
    <property type="component" value="Unassembled WGS sequence"/>
</dbReference>
<feature type="domain" description="Methyltransferase small" evidence="17">
    <location>
        <begin position="42"/>
        <end position="129"/>
    </location>
</feature>
<keyword evidence="6" id="KW-0539">Nucleus</keyword>
<evidence type="ECO:0000256" key="6">
    <source>
        <dbReference type="ARBA" id="ARBA00023242"/>
    </source>
</evidence>
<evidence type="ECO:0000256" key="5">
    <source>
        <dbReference type="ARBA" id="ARBA00022691"/>
    </source>
</evidence>
<evidence type="ECO:0000256" key="13">
    <source>
        <dbReference type="ARBA" id="ARBA00080992"/>
    </source>
</evidence>
<accession>A0AAN4ZBY1</accession>
<dbReference type="NCBIfam" id="TIGR00537">
    <property type="entry name" value="hemK_rel_arch"/>
    <property type="match status" value="1"/>
</dbReference>
<evidence type="ECO:0000256" key="10">
    <source>
        <dbReference type="ARBA" id="ARBA00062344"/>
    </source>
</evidence>
<evidence type="ECO:0000256" key="9">
    <source>
        <dbReference type="ARBA" id="ARBA00053180"/>
    </source>
</evidence>
<evidence type="ECO:0000256" key="11">
    <source>
        <dbReference type="ARBA" id="ARBA00075330"/>
    </source>
</evidence>
<evidence type="ECO:0000313" key="18">
    <source>
        <dbReference type="EMBL" id="GMR38332.1"/>
    </source>
</evidence>
<dbReference type="CDD" id="cd02440">
    <property type="entry name" value="AdoMet_MTases"/>
    <property type="match status" value="1"/>
</dbReference>
<comment type="similarity">
    <text evidence="2">Belongs to the eukaryotic/archaeal PrmC-related family.</text>
</comment>
<dbReference type="Pfam" id="PF05175">
    <property type="entry name" value="MTS"/>
    <property type="match status" value="1"/>
</dbReference>
<keyword evidence="3" id="KW-0489">Methyltransferase</keyword>
<dbReference type="AlphaFoldDB" id="A0AAN4ZBY1"/>
<dbReference type="EMBL" id="BTRK01000002">
    <property type="protein sequence ID" value="GMR38332.1"/>
    <property type="molecule type" value="Genomic_DNA"/>
</dbReference>
<proteinExistence type="inferred from homology"/>
<protein>
    <recommendedName>
        <fullName evidence="15">Methyltransferase HEMK2</fullName>
    </recommendedName>
    <alternativeName>
        <fullName evidence="14">HemK methyltransferase family member 2</fullName>
    </alternativeName>
    <alternativeName>
        <fullName evidence="12">Lysine N-methyltransferase 9</fullName>
    </alternativeName>
    <alternativeName>
        <fullName evidence="11">Methylarsonite methyltransferase N6AMT1</fullName>
    </alternativeName>
    <alternativeName>
        <fullName evidence="16">Methyltransferase N6AMT1</fullName>
    </alternativeName>
    <alternativeName>
        <fullName evidence="13">Protein N(5)-glutamine methyltransferase</fullName>
    </alternativeName>
</protein>
<dbReference type="GO" id="GO:0036009">
    <property type="term" value="F:protein-glutamine N-methyltransferase activity"/>
    <property type="evidence" value="ECO:0007669"/>
    <property type="project" value="UniProtKB-ARBA"/>
</dbReference>
<organism evidence="18 19">
    <name type="scientific">Pristionchus mayeri</name>
    <dbReference type="NCBI Taxonomy" id="1317129"/>
    <lineage>
        <taxon>Eukaryota</taxon>
        <taxon>Metazoa</taxon>
        <taxon>Ecdysozoa</taxon>
        <taxon>Nematoda</taxon>
        <taxon>Chromadorea</taxon>
        <taxon>Rhabditida</taxon>
        <taxon>Rhabditina</taxon>
        <taxon>Diplogasteromorpha</taxon>
        <taxon>Diplogasteroidea</taxon>
        <taxon>Neodiplogasteridae</taxon>
        <taxon>Pristionchus</taxon>
    </lineage>
</organism>
<evidence type="ECO:0000256" key="2">
    <source>
        <dbReference type="ARBA" id="ARBA00006149"/>
    </source>
</evidence>
<dbReference type="GO" id="GO:0005634">
    <property type="term" value="C:nucleus"/>
    <property type="evidence" value="ECO:0007669"/>
    <property type="project" value="UniProtKB-SubCell"/>
</dbReference>
<dbReference type="InterPro" id="IPR052190">
    <property type="entry name" value="Euk-Arch_PrmC-MTase"/>
</dbReference>
<evidence type="ECO:0000256" key="1">
    <source>
        <dbReference type="ARBA" id="ARBA00004123"/>
    </source>
</evidence>
<dbReference type="InterPro" id="IPR007848">
    <property type="entry name" value="Small_mtfrase_dom"/>
</dbReference>
<keyword evidence="19" id="KW-1185">Reference proteome</keyword>
<comment type="subunit">
    <text evidence="10">Heterodimer; heterodimerization with TRMT112 is required for S-adenosyl-L-methionine-binding.</text>
</comment>
<dbReference type="Gene3D" id="3.40.50.150">
    <property type="entry name" value="Vaccinia Virus protein VP39"/>
    <property type="match status" value="1"/>
</dbReference>
<dbReference type="PANTHER" id="PTHR45875:SF1">
    <property type="entry name" value="METHYLTRANSFERASE N6AMT1"/>
    <property type="match status" value="1"/>
</dbReference>
<comment type="function">
    <text evidence="9">Methyltransferase that can methylate proteins and, to a lower extent, arsenic. Catalytic subunit of a heterodimer with TRMT112, which monomethylates 'Lys-12' of histone H4 (H4K12me1), a modification present at the promoters of numerous genes encoding cell cycle regulators. Catalytic subunit of a heterodimer with TRMT112, which catalyzes N5-methylation of Glu residue of proteins with a Gly-Gln-Xaa-Xaa-Xaa-Arg motif. Methylates ETF1 on 'Gln-185'; ETF1 needs to be complexed to ERF3 in its GTP-bound form to be efficiently methylated. May also play a role in the modulation of arsenic-induced toxicity by mediating the conversion of monomethylarsonous acid (3+) into the less toxic dimethylarsonic acid. It however only plays a limited role in arsenic metabolism compared with AS3MT.</text>
</comment>
<evidence type="ECO:0000259" key="17">
    <source>
        <dbReference type="Pfam" id="PF05175"/>
    </source>
</evidence>
<evidence type="ECO:0000313" key="19">
    <source>
        <dbReference type="Proteomes" id="UP001328107"/>
    </source>
</evidence>
<gene>
    <name evidence="18" type="ORF">PMAYCL1PPCAC_08527</name>
</gene>
<evidence type="ECO:0000256" key="12">
    <source>
        <dbReference type="ARBA" id="ARBA00076540"/>
    </source>
</evidence>
<dbReference type="InterPro" id="IPR029063">
    <property type="entry name" value="SAM-dependent_MTases_sf"/>
</dbReference>
<dbReference type="FunFam" id="3.40.50.150:FF:000077">
    <property type="entry name" value="HemK methyltransferase family member 2"/>
    <property type="match status" value="1"/>
</dbReference>
<dbReference type="InterPro" id="IPR002052">
    <property type="entry name" value="DNA_methylase_N6_adenine_CS"/>
</dbReference>
<dbReference type="PANTHER" id="PTHR45875">
    <property type="entry name" value="METHYLTRANSFERASE N6AMT1"/>
    <property type="match status" value="1"/>
</dbReference>
<sequence>MLPTPDYRLTDKQKESVYDPAEDSFLLMDAIEKDLEAIKSINPRIAMEIGVGSGVISTFLAKALPSLSLLSLGTDVNADACEAAKTTAEMNGVNLEVVRCDLVSAFLPRLAESIDILLFNPPYVPTDEEEVDASDLARCWAGGERGINTLQRLLPIVHHLLTIGGFFYLVALRENGIEQLLTHSYRLRGSIVMERRAGIEYLYILKFERIL</sequence>
<evidence type="ECO:0000256" key="14">
    <source>
        <dbReference type="ARBA" id="ARBA00083337"/>
    </source>
</evidence>
<comment type="subcellular location">
    <subcellularLocation>
        <location evidence="1">Nucleus</location>
    </subcellularLocation>
</comment>
<name>A0AAN4ZBY1_9BILA</name>
<evidence type="ECO:0000256" key="8">
    <source>
        <dbReference type="ARBA" id="ARBA00050903"/>
    </source>
</evidence>
<evidence type="ECO:0000256" key="15">
    <source>
        <dbReference type="ARBA" id="ARBA00093624"/>
    </source>
</evidence>
<reference evidence="19" key="1">
    <citation type="submission" date="2022-10" db="EMBL/GenBank/DDBJ databases">
        <title>Genome assembly of Pristionchus species.</title>
        <authorList>
            <person name="Yoshida K."/>
            <person name="Sommer R.J."/>
        </authorList>
    </citation>
    <scope>NUCLEOTIDE SEQUENCE [LARGE SCALE GENOMIC DNA]</scope>
    <source>
        <strain evidence="19">RS5460</strain>
    </source>
</reference>
<evidence type="ECO:0000256" key="4">
    <source>
        <dbReference type="ARBA" id="ARBA00022679"/>
    </source>
</evidence>
<dbReference type="GO" id="GO:0035657">
    <property type="term" value="C:eRF1 methyltransferase complex"/>
    <property type="evidence" value="ECO:0007669"/>
    <property type="project" value="TreeGrafter"/>
</dbReference>
<comment type="catalytic activity">
    <reaction evidence="7">
        <text>L-lysyl-[histone] + S-adenosyl-L-methionine = N(6)-methyl-L-lysyl-[histone] + S-adenosyl-L-homocysteine + H(+)</text>
        <dbReference type="Rhea" id="RHEA:10024"/>
        <dbReference type="Rhea" id="RHEA-COMP:9845"/>
        <dbReference type="Rhea" id="RHEA-COMP:9846"/>
        <dbReference type="ChEBI" id="CHEBI:15378"/>
        <dbReference type="ChEBI" id="CHEBI:29969"/>
        <dbReference type="ChEBI" id="CHEBI:57856"/>
        <dbReference type="ChEBI" id="CHEBI:59789"/>
        <dbReference type="ChEBI" id="CHEBI:61929"/>
    </reaction>
    <physiologicalReaction direction="left-to-right" evidence="7">
        <dbReference type="Rhea" id="RHEA:10025"/>
    </physiologicalReaction>
</comment>
<comment type="caution">
    <text evidence="18">The sequence shown here is derived from an EMBL/GenBank/DDBJ whole genome shotgun (WGS) entry which is preliminary data.</text>
</comment>
<comment type="catalytic activity">
    <reaction evidence="8">
        <text>methylarsonous acid + S-adenosyl-L-methionine = dimethylarsinate + S-adenosyl-L-homocysteine + 2 H(+)</text>
        <dbReference type="Rhea" id="RHEA:11684"/>
        <dbReference type="ChEBI" id="CHEBI:15378"/>
        <dbReference type="ChEBI" id="CHEBI:16223"/>
        <dbReference type="ChEBI" id="CHEBI:17826"/>
        <dbReference type="ChEBI" id="CHEBI:57856"/>
        <dbReference type="ChEBI" id="CHEBI:59789"/>
    </reaction>
</comment>
<keyword evidence="4" id="KW-0808">Transferase</keyword>
<dbReference type="GO" id="GO:0032259">
    <property type="term" value="P:methylation"/>
    <property type="evidence" value="ECO:0007669"/>
    <property type="project" value="UniProtKB-KW"/>
</dbReference>
<evidence type="ECO:0000256" key="16">
    <source>
        <dbReference type="ARBA" id="ARBA00093667"/>
    </source>
</evidence>
<evidence type="ECO:0000256" key="3">
    <source>
        <dbReference type="ARBA" id="ARBA00022603"/>
    </source>
</evidence>
<dbReference type="InterPro" id="IPR004557">
    <property type="entry name" value="PrmC-related"/>
</dbReference>